<dbReference type="GO" id="GO:0006424">
    <property type="term" value="P:glutamyl-tRNA aminoacylation"/>
    <property type="evidence" value="ECO:0007669"/>
    <property type="project" value="UniProtKB-UniRule"/>
</dbReference>
<name>A0AAC9UK04_9GAMM</name>
<dbReference type="EMBL" id="CP011036">
    <property type="protein sequence ID" value="ASM54202.1"/>
    <property type="molecule type" value="Genomic_DNA"/>
</dbReference>
<organism evidence="14 15">
    <name type="scientific">Pseudoalteromonas nigrifaciens</name>
    <dbReference type="NCBI Taxonomy" id="28109"/>
    <lineage>
        <taxon>Bacteria</taxon>
        <taxon>Pseudomonadati</taxon>
        <taxon>Pseudomonadota</taxon>
        <taxon>Gammaproteobacteria</taxon>
        <taxon>Alteromonadales</taxon>
        <taxon>Pseudoalteromonadaceae</taxon>
        <taxon>Pseudoalteromonas</taxon>
    </lineage>
</organism>
<dbReference type="Proteomes" id="UP000198329">
    <property type="component" value="Chromosome I"/>
</dbReference>
<comment type="caution">
    <text evidence="9">Lacks conserved residue(s) required for the propagation of feature annotation.</text>
</comment>
<gene>
    <name evidence="9 14" type="primary">glnS</name>
    <name evidence="14" type="ORF">PNIG_a2149</name>
</gene>
<dbReference type="GO" id="GO:0005524">
    <property type="term" value="F:ATP binding"/>
    <property type="evidence" value="ECO:0007669"/>
    <property type="project" value="UniProtKB-UniRule"/>
</dbReference>
<feature type="domain" description="tRNA synthetases class I (E and Q) anti-codon binding" evidence="13">
    <location>
        <begin position="457"/>
        <end position="530"/>
    </location>
</feature>
<dbReference type="FunFam" id="1.10.1160.10:FF:000001">
    <property type="entry name" value="Glutamine--tRNA ligase"/>
    <property type="match status" value="1"/>
</dbReference>
<dbReference type="GO" id="GO:0005829">
    <property type="term" value="C:cytosol"/>
    <property type="evidence" value="ECO:0007669"/>
    <property type="project" value="TreeGrafter"/>
</dbReference>
<dbReference type="InterPro" id="IPR011035">
    <property type="entry name" value="Ribosomal_bL25/Gln-tRNA_synth"/>
</dbReference>
<dbReference type="InterPro" id="IPR050132">
    <property type="entry name" value="Gln/Glu-tRNA_Ligase"/>
</dbReference>
<keyword evidence="5 9" id="KW-0067">ATP-binding</keyword>
<evidence type="ECO:0000256" key="3">
    <source>
        <dbReference type="ARBA" id="ARBA00022598"/>
    </source>
</evidence>
<dbReference type="Gene3D" id="3.40.50.620">
    <property type="entry name" value="HUPs"/>
    <property type="match status" value="1"/>
</dbReference>
<dbReference type="Gene3D" id="3.90.800.10">
    <property type="entry name" value="Glutamyl-tRNA Synthetase, Domain 3"/>
    <property type="match status" value="1"/>
</dbReference>
<dbReference type="NCBIfam" id="NF011291">
    <property type="entry name" value="PRK14703.1"/>
    <property type="match status" value="1"/>
</dbReference>
<proteinExistence type="inferred from homology"/>
<keyword evidence="4 9" id="KW-0547">Nucleotide-binding</keyword>
<dbReference type="InterPro" id="IPR020059">
    <property type="entry name" value="Glu/Gln-tRNA-synth_Ib_codon-bd"/>
</dbReference>
<sequence>MAEIENRPSNFIRTRIDQDLASGKHASTHTRFPPEPNGFLHIGHAKSICLNFGIAKDYNGLCNLRFDDTNPEKEDINYVNSIKEDVQWLGFNWDGEIKYSSNYFDILYDYAVELINKGLAYVCFLTADQAREYRGTLKEPGKNSPYRDTASDENLALFEKMRNGEFKEGECVLRAKIDMASSFMVLRDPIIYRVRFAHHHQTADKWCIYPMYDFTHCISDALEGITHSLCTLEFQDNRRLYDWVLDNISLECHPQQIEFSRLNLEYTIMSKRKLSDLVVNNHVEGWDDPRMPTIAGLRRRGYTPASIREFCLRIGVTKQENMVEMGMLEACIREDLNENAPRAMAVLDPVKIVIENYDADKVETLSVANHPNKEEMGRRDVPFTREIYIEREDFKEEANNKFKRLVLDKEVRLRGAYVIKAQRVEKDENGEITTIYCTFDPETLGKNPSDGRKVKGVIHWVSASEAITAEVRLYDRLFSVPNPAAADEFESTLNPDSLVILTNAKLEPSLANSAAEQGFQFERTGYFSRDSKAKNIVFNQTVGLRDSWSKTQ</sequence>
<keyword evidence="7 9" id="KW-0030">Aminoacyl-tRNA synthetase</keyword>
<dbReference type="FunFam" id="3.40.50.620:FF:000037">
    <property type="entry name" value="Glutamine--tRNA ligase cytoplasmic"/>
    <property type="match status" value="1"/>
</dbReference>
<dbReference type="GO" id="GO:0004819">
    <property type="term" value="F:glutamine-tRNA ligase activity"/>
    <property type="evidence" value="ECO:0007669"/>
    <property type="project" value="UniProtKB-UniRule"/>
</dbReference>
<evidence type="ECO:0000256" key="2">
    <source>
        <dbReference type="ARBA" id="ARBA00022490"/>
    </source>
</evidence>
<dbReference type="InterPro" id="IPR022861">
    <property type="entry name" value="Gln_tRNA_ligase_bac"/>
</dbReference>
<comment type="subcellular location">
    <subcellularLocation>
        <location evidence="9">Cytoplasm</location>
    </subcellularLocation>
</comment>
<dbReference type="Gene3D" id="1.10.1160.10">
    <property type="entry name" value="Glutamyl-trna Synthetase, Domain 2"/>
    <property type="match status" value="1"/>
</dbReference>
<evidence type="ECO:0000256" key="8">
    <source>
        <dbReference type="ARBA" id="ARBA00048270"/>
    </source>
</evidence>
<feature type="binding site" evidence="9">
    <location>
        <begin position="261"/>
        <end position="262"/>
    </location>
    <ligand>
        <name>ATP</name>
        <dbReference type="ChEBI" id="CHEBI:30616"/>
    </ligand>
</feature>
<feature type="binding site" evidence="9">
    <location>
        <begin position="35"/>
        <end position="37"/>
    </location>
    <ligand>
        <name>ATP</name>
        <dbReference type="ChEBI" id="CHEBI:30616"/>
    </ligand>
</feature>
<dbReference type="Gene3D" id="2.40.240.10">
    <property type="entry name" value="Ribosomal Protein L25, Chain P"/>
    <property type="match status" value="2"/>
</dbReference>
<keyword evidence="3 9" id="KW-0436">Ligase</keyword>
<evidence type="ECO:0000313" key="14">
    <source>
        <dbReference type="EMBL" id="ASM54202.1"/>
    </source>
</evidence>
<evidence type="ECO:0000256" key="1">
    <source>
        <dbReference type="ARBA" id="ARBA00005594"/>
    </source>
</evidence>
<evidence type="ECO:0000256" key="6">
    <source>
        <dbReference type="ARBA" id="ARBA00022917"/>
    </source>
</evidence>
<feature type="domain" description="Glutamyl/glutaminyl-tRNA synthetase class Ib anti-codon binding" evidence="12">
    <location>
        <begin position="340"/>
        <end position="440"/>
    </location>
</feature>
<dbReference type="InterPro" id="IPR020056">
    <property type="entry name" value="Rbsml_bL25/Gln-tRNA_synth_N"/>
</dbReference>
<keyword evidence="15" id="KW-1185">Reference proteome</keyword>
<dbReference type="GeneID" id="300941843"/>
<comment type="subunit">
    <text evidence="9">Monomer.</text>
</comment>
<feature type="binding site" evidence="9">
    <location>
        <begin position="41"/>
        <end position="47"/>
    </location>
    <ligand>
        <name>ATP</name>
        <dbReference type="ChEBI" id="CHEBI:30616"/>
    </ligand>
</feature>
<dbReference type="PRINTS" id="PR00987">
    <property type="entry name" value="TRNASYNTHGLU"/>
</dbReference>
<evidence type="ECO:0000256" key="9">
    <source>
        <dbReference type="HAMAP-Rule" id="MF_00126"/>
    </source>
</evidence>
<dbReference type="InterPro" id="IPR001412">
    <property type="entry name" value="aa-tRNA-synth_I_CS"/>
</dbReference>
<comment type="catalytic activity">
    <reaction evidence="8 9">
        <text>tRNA(Gln) + L-glutamine + ATP = L-glutaminyl-tRNA(Gln) + AMP + diphosphate</text>
        <dbReference type="Rhea" id="RHEA:20121"/>
        <dbReference type="Rhea" id="RHEA-COMP:9662"/>
        <dbReference type="Rhea" id="RHEA-COMP:9681"/>
        <dbReference type="ChEBI" id="CHEBI:30616"/>
        <dbReference type="ChEBI" id="CHEBI:33019"/>
        <dbReference type="ChEBI" id="CHEBI:58359"/>
        <dbReference type="ChEBI" id="CHEBI:78442"/>
        <dbReference type="ChEBI" id="CHEBI:78521"/>
        <dbReference type="ChEBI" id="CHEBI:456215"/>
        <dbReference type="EC" id="6.1.1.18"/>
    </reaction>
</comment>
<dbReference type="KEGG" id="png:PNIG_a2149"/>
<dbReference type="FunFam" id="2.40.240.10:FF:000001">
    <property type="entry name" value="Glutamine--tRNA ligase"/>
    <property type="match status" value="1"/>
</dbReference>
<dbReference type="FunFam" id="3.90.800.10:FF:000001">
    <property type="entry name" value="Glutamine--tRNA ligase"/>
    <property type="match status" value="1"/>
</dbReference>
<evidence type="ECO:0000259" key="12">
    <source>
        <dbReference type="Pfam" id="PF03950"/>
    </source>
</evidence>
<dbReference type="InterPro" id="IPR004514">
    <property type="entry name" value="Gln-tRNA-synth"/>
</dbReference>
<dbReference type="InterPro" id="IPR020058">
    <property type="entry name" value="Glu/Gln-tRNA-synth_Ib_cat-dom"/>
</dbReference>
<feature type="binding site" evidence="9">
    <location>
        <position position="67"/>
    </location>
    <ligand>
        <name>L-glutamine</name>
        <dbReference type="ChEBI" id="CHEBI:58359"/>
    </ligand>
</feature>
<dbReference type="HAMAP" id="MF_00126">
    <property type="entry name" value="Gln_tRNA_synth"/>
    <property type="match status" value="1"/>
</dbReference>
<feature type="short sequence motif" description="'HIGH' region" evidence="9">
    <location>
        <begin position="34"/>
        <end position="44"/>
    </location>
</feature>
<dbReference type="SUPFAM" id="SSF50715">
    <property type="entry name" value="Ribosomal protein L25-like"/>
    <property type="match status" value="1"/>
</dbReference>
<evidence type="ECO:0000259" key="13">
    <source>
        <dbReference type="Pfam" id="PF20974"/>
    </source>
</evidence>
<dbReference type="InterPro" id="IPR000924">
    <property type="entry name" value="Glu/Gln-tRNA-synth"/>
</dbReference>
<evidence type="ECO:0000256" key="4">
    <source>
        <dbReference type="ARBA" id="ARBA00022741"/>
    </source>
</evidence>
<dbReference type="InterPro" id="IPR049437">
    <property type="entry name" value="tRNA-synt_1c_C2"/>
</dbReference>
<dbReference type="SUPFAM" id="SSF52374">
    <property type="entry name" value="Nucleotidylyl transferase"/>
    <property type="match status" value="1"/>
</dbReference>
<protein>
    <recommendedName>
        <fullName evidence="9">Glutamine--tRNA ligase</fullName>
        <ecNumber evidence="9">6.1.1.18</ecNumber>
    </recommendedName>
    <alternativeName>
        <fullName evidence="9">Glutaminyl-tRNA synthetase</fullName>
        <shortName evidence="9">GlnRS</shortName>
    </alternativeName>
</protein>
<dbReference type="Pfam" id="PF20974">
    <property type="entry name" value="tRNA-synt_1c_C2"/>
    <property type="match status" value="1"/>
</dbReference>
<dbReference type="PANTHER" id="PTHR43097">
    <property type="entry name" value="GLUTAMINE-TRNA LIGASE"/>
    <property type="match status" value="1"/>
</dbReference>
<dbReference type="Pfam" id="PF00749">
    <property type="entry name" value="tRNA-synt_1c"/>
    <property type="match status" value="1"/>
</dbReference>
<dbReference type="CDD" id="cd00807">
    <property type="entry name" value="GlnRS_core"/>
    <property type="match status" value="1"/>
</dbReference>
<evidence type="ECO:0000259" key="11">
    <source>
        <dbReference type="Pfam" id="PF00749"/>
    </source>
</evidence>
<evidence type="ECO:0000256" key="5">
    <source>
        <dbReference type="ARBA" id="ARBA00022840"/>
    </source>
</evidence>
<evidence type="ECO:0000256" key="10">
    <source>
        <dbReference type="RuleBase" id="RU363037"/>
    </source>
</evidence>
<reference evidence="14 15" key="1">
    <citation type="submission" date="2015-03" db="EMBL/GenBank/DDBJ databases">
        <authorList>
            <person name="Xie B.-B."/>
            <person name="Rong J.-C."/>
            <person name="Qin Q.-L."/>
            <person name="Zhang Y.-Z."/>
        </authorList>
    </citation>
    <scope>NUCLEOTIDE SEQUENCE [LARGE SCALE GENOMIC DNA]</scope>
    <source>
        <strain evidence="14 15">KMM 661</strain>
    </source>
</reference>
<feature type="short sequence motif" description="'KMSKS' region" evidence="9">
    <location>
        <begin position="268"/>
        <end position="272"/>
    </location>
</feature>
<dbReference type="PROSITE" id="PS00178">
    <property type="entry name" value="AA_TRNA_LIGASE_I"/>
    <property type="match status" value="1"/>
</dbReference>
<feature type="binding site" evidence="9">
    <location>
        <position position="231"/>
    </location>
    <ligand>
        <name>ATP</name>
        <dbReference type="ChEBI" id="CHEBI:30616"/>
    </ligand>
</feature>
<feature type="binding site" evidence="9">
    <location>
        <position position="212"/>
    </location>
    <ligand>
        <name>L-glutamine</name>
        <dbReference type="ChEBI" id="CHEBI:58359"/>
    </ligand>
</feature>
<feature type="binding site" evidence="9">
    <location>
        <begin position="269"/>
        <end position="271"/>
    </location>
    <ligand>
        <name>ATP</name>
        <dbReference type="ChEBI" id="CHEBI:30616"/>
    </ligand>
</feature>
<dbReference type="NCBIfam" id="TIGR00440">
    <property type="entry name" value="glnS"/>
    <property type="match status" value="1"/>
</dbReference>
<dbReference type="PANTHER" id="PTHR43097:SF5">
    <property type="entry name" value="GLUTAMATE--TRNA LIGASE"/>
    <property type="match status" value="1"/>
</dbReference>
<dbReference type="AlphaFoldDB" id="A0AAC9UK04"/>
<dbReference type="InterPro" id="IPR014729">
    <property type="entry name" value="Rossmann-like_a/b/a_fold"/>
</dbReference>
<accession>A0AAC9UK04</accession>
<dbReference type="EC" id="6.1.1.18" evidence="9"/>
<keyword evidence="6 9" id="KW-0648">Protein biosynthesis</keyword>
<feature type="domain" description="Glutamyl/glutaminyl-tRNA synthetase class Ib catalytic" evidence="11">
    <location>
        <begin position="29"/>
        <end position="337"/>
    </location>
</feature>
<dbReference type="Pfam" id="PF03950">
    <property type="entry name" value="tRNA-synt_1c_C"/>
    <property type="match status" value="1"/>
</dbReference>
<dbReference type="GO" id="GO:0006425">
    <property type="term" value="P:glutaminyl-tRNA aminoacylation"/>
    <property type="evidence" value="ECO:0007669"/>
    <property type="project" value="UniProtKB-UniRule"/>
</dbReference>
<dbReference type="InterPro" id="IPR020061">
    <property type="entry name" value="Glu_tRNA_lig_a-bdl"/>
</dbReference>
<evidence type="ECO:0000256" key="7">
    <source>
        <dbReference type="ARBA" id="ARBA00023146"/>
    </source>
</evidence>
<keyword evidence="2 9" id="KW-0963">Cytoplasm</keyword>
<evidence type="ECO:0000313" key="15">
    <source>
        <dbReference type="Proteomes" id="UP000198329"/>
    </source>
</evidence>
<comment type="similarity">
    <text evidence="1 9 10">Belongs to the class-I aminoacyl-tRNA synthetase family.</text>
</comment>
<dbReference type="RefSeq" id="WP_086994249.1">
    <property type="nucleotide sequence ID" value="NZ_BJXZ01000006.1"/>
</dbReference>